<dbReference type="InterPro" id="IPR000836">
    <property type="entry name" value="PRTase_dom"/>
</dbReference>
<evidence type="ECO:0000313" key="5">
    <source>
        <dbReference type="Proteomes" id="UP001317705"/>
    </source>
</evidence>
<gene>
    <name evidence="4" type="ORF">GURASL_12080</name>
</gene>
<dbReference type="GO" id="GO:0016757">
    <property type="term" value="F:glycosyltransferase activity"/>
    <property type="evidence" value="ECO:0007669"/>
    <property type="project" value="UniProtKB-KW"/>
</dbReference>
<feature type="domain" description="Phosphoribosyltransferase" evidence="3">
    <location>
        <begin position="23"/>
        <end position="147"/>
    </location>
</feature>
<dbReference type="EMBL" id="AP027151">
    <property type="protein sequence ID" value="BDV42285.1"/>
    <property type="molecule type" value="Genomic_DNA"/>
</dbReference>
<evidence type="ECO:0000256" key="2">
    <source>
        <dbReference type="ARBA" id="ARBA00049402"/>
    </source>
</evidence>
<proteinExistence type="predicted"/>
<sequence>MSVVPDEVKNALAEADLLFGEAEVEAAIERMAVAINARLAGANPLVYCVMNGGLIVTGKLLPQLAFPLEAEYLHATRYGHRLYGTVLDWKVKPARDMRDRTVLIVDDILDEGATLAAIIDYCREHGAREVLTAVLVNKLHDRKARPELVCDFVGLEVEDRYLFGYGMDYQGYWRNARGIYALKGH</sequence>
<evidence type="ECO:0000313" key="4">
    <source>
        <dbReference type="EMBL" id="BDV42285.1"/>
    </source>
</evidence>
<dbReference type="InterPro" id="IPR050408">
    <property type="entry name" value="HGPRT"/>
</dbReference>
<dbReference type="Gene3D" id="3.40.50.2020">
    <property type="match status" value="1"/>
</dbReference>
<dbReference type="RefSeq" id="WP_282002632.1">
    <property type="nucleotide sequence ID" value="NZ_AP027151.1"/>
</dbReference>
<keyword evidence="4" id="KW-0808">Transferase</keyword>
<dbReference type="SUPFAM" id="SSF53271">
    <property type="entry name" value="PRTase-like"/>
    <property type="match status" value="1"/>
</dbReference>
<dbReference type="CDD" id="cd06223">
    <property type="entry name" value="PRTases_typeI"/>
    <property type="match status" value="1"/>
</dbReference>
<accession>A0ABN6VVX5</accession>
<keyword evidence="5" id="KW-1185">Reference proteome</keyword>
<evidence type="ECO:0000259" key="3">
    <source>
        <dbReference type="Pfam" id="PF00156"/>
    </source>
</evidence>
<dbReference type="NCBIfam" id="NF006605">
    <property type="entry name" value="PRK09162.1"/>
    <property type="match status" value="1"/>
</dbReference>
<keyword evidence="4" id="KW-0328">Glycosyltransferase</keyword>
<comment type="catalytic activity">
    <reaction evidence="1">
        <text>GMP + diphosphate = guanine + 5-phospho-alpha-D-ribose 1-diphosphate</text>
        <dbReference type="Rhea" id="RHEA:25424"/>
        <dbReference type="ChEBI" id="CHEBI:16235"/>
        <dbReference type="ChEBI" id="CHEBI:33019"/>
        <dbReference type="ChEBI" id="CHEBI:58017"/>
        <dbReference type="ChEBI" id="CHEBI:58115"/>
        <dbReference type="EC" id="2.4.2.8"/>
    </reaction>
    <physiologicalReaction direction="right-to-left" evidence="1">
        <dbReference type="Rhea" id="RHEA:25426"/>
    </physiologicalReaction>
</comment>
<name>A0ABN6VVX5_9BACT</name>
<dbReference type="Proteomes" id="UP001317705">
    <property type="component" value="Chromosome"/>
</dbReference>
<protein>
    <submittedName>
        <fullName evidence="4">Hypoxanthine-guanine phosphoribosyltransferase</fullName>
    </submittedName>
</protein>
<dbReference type="Pfam" id="PF00156">
    <property type="entry name" value="Pribosyltran"/>
    <property type="match status" value="1"/>
</dbReference>
<dbReference type="PANTHER" id="PTHR43340:SF1">
    <property type="entry name" value="HYPOXANTHINE PHOSPHORIBOSYLTRANSFERASE"/>
    <property type="match status" value="1"/>
</dbReference>
<dbReference type="InterPro" id="IPR029057">
    <property type="entry name" value="PRTase-like"/>
</dbReference>
<dbReference type="PANTHER" id="PTHR43340">
    <property type="entry name" value="HYPOXANTHINE-GUANINE PHOSPHORIBOSYLTRANSFERASE"/>
    <property type="match status" value="1"/>
</dbReference>
<reference evidence="4 5" key="1">
    <citation type="submission" date="2022-12" db="EMBL/GenBank/DDBJ databases">
        <title>Polyphasic characterization of Geotalea uranireducens NIT-SL11 newly isolated from a complex of sewage sludge and microbially reduced graphene oxide.</title>
        <authorList>
            <person name="Xie L."/>
            <person name="Yoshida N."/>
            <person name="Meng L."/>
        </authorList>
    </citation>
    <scope>NUCLEOTIDE SEQUENCE [LARGE SCALE GENOMIC DNA]</scope>
    <source>
        <strain evidence="4 5">NIT-SL11</strain>
    </source>
</reference>
<organism evidence="4 5">
    <name type="scientific">Geotalea uraniireducens</name>
    <dbReference type="NCBI Taxonomy" id="351604"/>
    <lineage>
        <taxon>Bacteria</taxon>
        <taxon>Pseudomonadati</taxon>
        <taxon>Thermodesulfobacteriota</taxon>
        <taxon>Desulfuromonadia</taxon>
        <taxon>Geobacterales</taxon>
        <taxon>Geobacteraceae</taxon>
        <taxon>Geotalea</taxon>
    </lineage>
</organism>
<comment type="catalytic activity">
    <reaction evidence="2">
        <text>IMP + diphosphate = hypoxanthine + 5-phospho-alpha-D-ribose 1-diphosphate</text>
        <dbReference type="Rhea" id="RHEA:17973"/>
        <dbReference type="ChEBI" id="CHEBI:17368"/>
        <dbReference type="ChEBI" id="CHEBI:33019"/>
        <dbReference type="ChEBI" id="CHEBI:58017"/>
        <dbReference type="ChEBI" id="CHEBI:58053"/>
        <dbReference type="EC" id="2.4.2.8"/>
    </reaction>
    <physiologicalReaction direction="right-to-left" evidence="2">
        <dbReference type="Rhea" id="RHEA:17975"/>
    </physiologicalReaction>
</comment>
<evidence type="ECO:0000256" key="1">
    <source>
        <dbReference type="ARBA" id="ARBA00048811"/>
    </source>
</evidence>